<accession>A0AAD8QXI1</accession>
<reference evidence="2" key="1">
    <citation type="submission" date="2023-07" db="EMBL/GenBank/DDBJ databases">
        <title>A chromosome-level genome assembly of Lolium multiflorum.</title>
        <authorList>
            <person name="Chen Y."/>
            <person name="Copetti D."/>
            <person name="Kolliker R."/>
            <person name="Studer B."/>
        </authorList>
    </citation>
    <scope>NUCLEOTIDE SEQUENCE</scope>
    <source>
        <strain evidence="2">02402/16</strain>
        <tissue evidence="2">Leaf</tissue>
    </source>
</reference>
<dbReference type="GO" id="GO:0008168">
    <property type="term" value="F:methyltransferase activity"/>
    <property type="evidence" value="ECO:0007669"/>
    <property type="project" value="InterPro"/>
</dbReference>
<keyword evidence="3" id="KW-1185">Reference proteome</keyword>
<dbReference type="PANTHER" id="PTHR11746">
    <property type="entry name" value="O-METHYLTRANSFERASE"/>
    <property type="match status" value="1"/>
</dbReference>
<dbReference type="GO" id="GO:0046983">
    <property type="term" value="F:protein dimerization activity"/>
    <property type="evidence" value="ECO:0007669"/>
    <property type="project" value="InterPro"/>
</dbReference>
<dbReference type="AlphaFoldDB" id="A0AAD8QXI1"/>
<dbReference type="InterPro" id="IPR036388">
    <property type="entry name" value="WH-like_DNA-bd_sf"/>
</dbReference>
<dbReference type="SUPFAM" id="SSF46785">
    <property type="entry name" value="Winged helix' DNA-binding domain"/>
    <property type="match status" value="1"/>
</dbReference>
<dbReference type="FunFam" id="1.10.10.10:FF:000473">
    <property type="entry name" value="Caffeic acid O-methyltransferase"/>
    <property type="match status" value="1"/>
</dbReference>
<name>A0AAD8QXI1_LOLMU</name>
<evidence type="ECO:0000313" key="2">
    <source>
        <dbReference type="EMBL" id="KAK1608938.1"/>
    </source>
</evidence>
<dbReference type="Pfam" id="PF08100">
    <property type="entry name" value="Dimerisation"/>
    <property type="match status" value="1"/>
</dbReference>
<comment type="caution">
    <text evidence="2">The sequence shown here is derived from an EMBL/GenBank/DDBJ whole genome shotgun (WGS) entry which is preliminary data.</text>
</comment>
<dbReference type="InterPro" id="IPR016461">
    <property type="entry name" value="COMT-like"/>
</dbReference>
<dbReference type="Gene3D" id="1.10.10.10">
    <property type="entry name" value="Winged helix-like DNA-binding domain superfamily/Winged helix DNA-binding domain"/>
    <property type="match status" value="1"/>
</dbReference>
<organism evidence="2 3">
    <name type="scientific">Lolium multiflorum</name>
    <name type="common">Italian ryegrass</name>
    <name type="synonym">Lolium perenne subsp. multiflorum</name>
    <dbReference type="NCBI Taxonomy" id="4521"/>
    <lineage>
        <taxon>Eukaryota</taxon>
        <taxon>Viridiplantae</taxon>
        <taxon>Streptophyta</taxon>
        <taxon>Embryophyta</taxon>
        <taxon>Tracheophyta</taxon>
        <taxon>Spermatophyta</taxon>
        <taxon>Magnoliopsida</taxon>
        <taxon>Liliopsida</taxon>
        <taxon>Poales</taxon>
        <taxon>Poaceae</taxon>
        <taxon>BOP clade</taxon>
        <taxon>Pooideae</taxon>
        <taxon>Poodae</taxon>
        <taxon>Poeae</taxon>
        <taxon>Poeae Chloroplast Group 2 (Poeae type)</taxon>
        <taxon>Loliodinae</taxon>
        <taxon>Loliinae</taxon>
        <taxon>Lolium</taxon>
    </lineage>
</organism>
<evidence type="ECO:0000259" key="1">
    <source>
        <dbReference type="Pfam" id="PF08100"/>
    </source>
</evidence>
<dbReference type="Proteomes" id="UP001231189">
    <property type="component" value="Unassembled WGS sequence"/>
</dbReference>
<protein>
    <recommendedName>
        <fullName evidence="1">O-methyltransferase dimerisation domain-containing protein</fullName>
    </recommendedName>
</protein>
<evidence type="ECO:0000313" key="3">
    <source>
        <dbReference type="Proteomes" id="UP001231189"/>
    </source>
</evidence>
<feature type="domain" description="O-methyltransferase dimerisation" evidence="1">
    <location>
        <begin position="22"/>
        <end position="114"/>
    </location>
</feature>
<gene>
    <name evidence="2" type="ORF">QYE76_032611</name>
</gene>
<proteinExistence type="predicted"/>
<dbReference type="PROSITE" id="PS51683">
    <property type="entry name" value="SAM_OMT_II"/>
    <property type="match status" value="1"/>
</dbReference>
<dbReference type="EMBL" id="JAUUTY010000007">
    <property type="protein sequence ID" value="KAK1608938.1"/>
    <property type="molecule type" value="Genomic_DNA"/>
</dbReference>
<dbReference type="InterPro" id="IPR036390">
    <property type="entry name" value="WH_DNA-bd_sf"/>
</dbReference>
<dbReference type="InterPro" id="IPR012967">
    <property type="entry name" value="COMT_dimerisation"/>
</dbReference>
<sequence>MGSSAAGMARTADDETSMYALQLALAPVLPMTLKNVIELGMLEILVGAGGKMLSASEVAAQLPTSANPDAPAMVDRMLRLLASYNVVSCEVVEGEDGLLARRYGAAPVCKWLTPDKDGVSMGPLVLLNDKVLLESW</sequence>